<dbReference type="OrthoDB" id="430647at2759"/>
<comment type="caution">
    <text evidence="1">The sequence shown here is derived from an EMBL/GenBank/DDBJ whole genome shotgun (WGS) entry which is preliminary data.</text>
</comment>
<gene>
    <name evidence="1" type="ORF">RFI_19724</name>
</gene>
<keyword evidence="2" id="KW-1185">Reference proteome</keyword>
<protein>
    <submittedName>
        <fullName evidence="1">Uncharacterized protein</fullName>
    </submittedName>
</protein>
<dbReference type="Proteomes" id="UP000023152">
    <property type="component" value="Unassembled WGS sequence"/>
</dbReference>
<sequence length="514" mass="60512">MPRGLHVISIYDKKRNHDETLEGDKNQDCDFIVLFRGIPKFTGLVATDEDEESHSSDNKEGFLFKHYNMKDACGFLRTNKSNGENCKLSVLSLPKVDTPIDVEKDYYHYAVSGSKNTCSIWPLLDDAQKYFPCDESSSHDQRIPNLWVSKVYSEWLRRLHAQDSKLFWQEFIKNMSIDNQFIIMGEINSKFSEHIIPINGMFIEVYALLDNSDKDGLPIHPGNAFQLFRNWKMIPTVQTNTEEKHENEENRHTIKHVLFSNHDIAELEKVVDSVRENGTIEGCVLYFYDVHNNVIGLSKVKSNDYVIRRRLRERLKFAIWVPLAHGEIRGYRSSSSRKTELFDRFDIEDKLKQCEQHLQKGMQKLTFIPGHKEHWNTWTAFCVGFLRWWVANRLRNYAWSKTDKAEQQQNQNIEHLDRCLEETQFRYASLLQQYIVNDWNNNQSKNYLEDSKVSIENLTILNNDKVIFNFTFENIKRETNVGKSGHGICELEIKQKNLYMTKRKEKKTKQTKTN</sequence>
<evidence type="ECO:0000313" key="2">
    <source>
        <dbReference type="Proteomes" id="UP000023152"/>
    </source>
</evidence>
<reference evidence="1 2" key="1">
    <citation type="journal article" date="2013" name="Curr. Biol.">
        <title>The Genome of the Foraminiferan Reticulomyxa filosa.</title>
        <authorList>
            <person name="Glockner G."/>
            <person name="Hulsmann N."/>
            <person name="Schleicher M."/>
            <person name="Noegel A.A."/>
            <person name="Eichinger L."/>
            <person name="Gallinger C."/>
            <person name="Pawlowski J."/>
            <person name="Sierra R."/>
            <person name="Euteneuer U."/>
            <person name="Pillet L."/>
            <person name="Moustafa A."/>
            <person name="Platzer M."/>
            <person name="Groth M."/>
            <person name="Szafranski K."/>
            <person name="Schliwa M."/>
        </authorList>
    </citation>
    <scope>NUCLEOTIDE SEQUENCE [LARGE SCALE GENOMIC DNA]</scope>
</reference>
<proteinExistence type="predicted"/>
<organism evidence="1 2">
    <name type="scientific">Reticulomyxa filosa</name>
    <dbReference type="NCBI Taxonomy" id="46433"/>
    <lineage>
        <taxon>Eukaryota</taxon>
        <taxon>Sar</taxon>
        <taxon>Rhizaria</taxon>
        <taxon>Retaria</taxon>
        <taxon>Foraminifera</taxon>
        <taxon>Monothalamids</taxon>
        <taxon>Reticulomyxidae</taxon>
        <taxon>Reticulomyxa</taxon>
    </lineage>
</organism>
<accession>X6MUD2</accession>
<dbReference type="PANTHER" id="PTHR38566">
    <property type="entry name" value="RNA_LIG_T4_1 DOMAIN-CONTAINING PROTEIN"/>
    <property type="match status" value="1"/>
</dbReference>
<dbReference type="OMA" id="ATHEHLF"/>
<evidence type="ECO:0000313" key="1">
    <source>
        <dbReference type="EMBL" id="ETO17598.1"/>
    </source>
</evidence>
<dbReference type="AlphaFoldDB" id="X6MUD2"/>
<dbReference type="EMBL" id="ASPP01016320">
    <property type="protein sequence ID" value="ETO17598.1"/>
    <property type="molecule type" value="Genomic_DNA"/>
</dbReference>
<name>X6MUD2_RETFI</name>
<dbReference type="PANTHER" id="PTHR38566:SF1">
    <property type="entry name" value="CHROMOSOME UNDETERMINED SCAFFOLD_18, WHOLE GENOME SHOTGUN SEQUENCE"/>
    <property type="match status" value="1"/>
</dbReference>